<feature type="transmembrane region" description="Helical" evidence="1">
    <location>
        <begin position="231"/>
        <end position="258"/>
    </location>
</feature>
<dbReference type="KEGG" id="bpb:bpr_I1904"/>
<feature type="transmembrane region" description="Helical" evidence="1">
    <location>
        <begin position="80"/>
        <end position="100"/>
    </location>
</feature>
<feature type="transmembrane region" description="Helical" evidence="1">
    <location>
        <begin position="497"/>
        <end position="517"/>
    </location>
</feature>
<feature type="transmembrane region" description="Helical" evidence="1">
    <location>
        <begin position="270"/>
        <end position="289"/>
    </location>
</feature>
<feature type="transmembrane region" description="Helical" evidence="1">
    <location>
        <begin position="201"/>
        <end position="219"/>
    </location>
</feature>
<evidence type="ECO:0000313" key="2">
    <source>
        <dbReference type="EMBL" id="ADL34638.1"/>
    </source>
</evidence>
<feature type="transmembrane region" description="Helical" evidence="1">
    <location>
        <begin position="474"/>
        <end position="491"/>
    </location>
</feature>
<reference evidence="2 3" key="1">
    <citation type="journal article" date="2010" name="PLoS ONE">
        <title>The glycobiome of the rumen bacterium Butyrivibrio proteoclasticus B316(T) highlights adaptation to a polysaccharide-rich environment.</title>
        <authorList>
            <person name="Kelly W.J."/>
            <person name="Leahy S.C."/>
            <person name="Altermann E."/>
            <person name="Yeoman C.J."/>
            <person name="Dunne J.C."/>
            <person name="Kong Z."/>
            <person name="Pacheco D.M."/>
            <person name="Li D."/>
            <person name="Noel S.J."/>
            <person name="Moon C.D."/>
            <person name="Cookson A.L."/>
            <person name="Attwood G.T."/>
        </authorList>
    </citation>
    <scope>NUCLEOTIDE SEQUENCE [LARGE SCALE GENOMIC DNA]</scope>
    <source>
        <strain evidence="3">ATCC 51982 / DSM 14932 / B316</strain>
    </source>
</reference>
<feature type="transmembrane region" description="Helical" evidence="1">
    <location>
        <begin position="18"/>
        <end position="36"/>
    </location>
</feature>
<organism evidence="2 3">
    <name type="scientific">Butyrivibrio proteoclasticus (strain ATCC 51982 / DSM 14932 / B316)</name>
    <name type="common">Clostridium proteoclasticum</name>
    <dbReference type="NCBI Taxonomy" id="515622"/>
    <lineage>
        <taxon>Bacteria</taxon>
        <taxon>Bacillati</taxon>
        <taxon>Bacillota</taxon>
        <taxon>Clostridia</taxon>
        <taxon>Lachnospirales</taxon>
        <taxon>Lachnospiraceae</taxon>
        <taxon>Butyrivibrio</taxon>
    </lineage>
</organism>
<dbReference type="Proteomes" id="UP000001299">
    <property type="component" value="Chromosome 1"/>
</dbReference>
<name>E0RWW2_BUTPB</name>
<dbReference type="Pfam" id="PF19484">
    <property type="entry name" value="DUF6020"/>
    <property type="match status" value="1"/>
</dbReference>
<dbReference type="HOGENOM" id="CLU_572055_0_0_9"/>
<evidence type="ECO:0000313" key="3">
    <source>
        <dbReference type="Proteomes" id="UP000001299"/>
    </source>
</evidence>
<evidence type="ECO:0000256" key="1">
    <source>
        <dbReference type="SAM" id="Phobius"/>
    </source>
</evidence>
<protein>
    <recommendedName>
        <fullName evidence="4">Glycosyltransferase RgtA/B/C/D-like domain-containing protein</fullName>
    </recommendedName>
</protein>
<feature type="transmembrane region" description="Helical" evidence="1">
    <location>
        <begin position="42"/>
        <end position="60"/>
    </location>
</feature>
<sequence length="528" mass="60263">MSKYLDCLRVAIDDKGKLITWILSSIFIGITLSFNLVPNYTYIWVFPLMVIIVFLFLTYLCSAFNDSGSISVNRNNTGDIITGIVTTVMVLLGNIAYWLAYYPGGFNLDALGQWDQAHGYWELDNWHPIITTIIYWGLTRISDTLAFCIFSQILLFSLVFGVFMYNLTKLGISRGLLIVISACVAINPAVCMNNVCLIKDVYFTIGVMWLSVLLAKIYASDGYWIDKWRNIAHIVIASVFVMLTRHNGFLFVFPMFVMLLVNYREKFKRLLFSLIFTVVGLALIVGPVFEIAHVRRHENVLGEIIGIPMGAMVNAYVNDYDNTPEEVKNLLETIAEREIWNKSYRTGEWDSCKWDMDTDIILQETGLKNILRMFFDTAKAYPEAVFQSVRENTRIVWQLVGRIKWAPWVYIESPNEYEIKENHVPVAESIVGKIIKKSYSIELAPFIWEIGIQLTLLSICGALISAAGSSKGHVFLVPVFTYAIGTMLLLSGPNYRYFYYISVIELPFLAILLTDLFKKRETNGKNEI</sequence>
<dbReference type="AlphaFoldDB" id="E0RWW2"/>
<keyword evidence="1" id="KW-0472">Membrane</keyword>
<feature type="transmembrane region" description="Helical" evidence="1">
    <location>
        <begin position="171"/>
        <end position="189"/>
    </location>
</feature>
<feature type="transmembrane region" description="Helical" evidence="1">
    <location>
        <begin position="145"/>
        <end position="165"/>
    </location>
</feature>
<keyword evidence="3" id="KW-1185">Reference proteome</keyword>
<accession>E0RWW2</accession>
<dbReference type="eggNOG" id="ENOG502Z972">
    <property type="taxonomic scope" value="Bacteria"/>
</dbReference>
<evidence type="ECO:0008006" key="4">
    <source>
        <dbReference type="Google" id="ProtNLM"/>
    </source>
</evidence>
<dbReference type="STRING" id="515622.bpr_I1904"/>
<dbReference type="EMBL" id="CP001810">
    <property type="protein sequence ID" value="ADL34638.1"/>
    <property type="molecule type" value="Genomic_DNA"/>
</dbReference>
<dbReference type="InterPro" id="IPR046062">
    <property type="entry name" value="DUF6020"/>
</dbReference>
<keyword evidence="1" id="KW-1133">Transmembrane helix</keyword>
<proteinExistence type="predicted"/>
<gene>
    <name evidence="2" type="ordered locus">bpr_I1904</name>
</gene>
<feature type="transmembrane region" description="Helical" evidence="1">
    <location>
        <begin position="446"/>
        <end position="467"/>
    </location>
</feature>
<keyword evidence="1" id="KW-0812">Transmembrane</keyword>